<protein>
    <submittedName>
        <fullName evidence="7">Putative TetR family transcriptional regulator</fullName>
    </submittedName>
</protein>
<keyword evidence="2 4" id="KW-0238">DNA-binding</keyword>
<dbReference type="EMBL" id="AP011115">
    <property type="protein sequence ID" value="BAH51427.1"/>
    <property type="molecule type" value="Genomic_DNA"/>
</dbReference>
<dbReference type="Gene3D" id="1.10.357.10">
    <property type="entry name" value="Tetracycline Repressor, domain 2"/>
    <property type="match status" value="1"/>
</dbReference>
<evidence type="ECO:0000256" key="2">
    <source>
        <dbReference type="ARBA" id="ARBA00023125"/>
    </source>
</evidence>
<dbReference type="InterPro" id="IPR036271">
    <property type="entry name" value="Tet_transcr_reg_TetR-rel_C_sf"/>
</dbReference>
<dbReference type="Pfam" id="PF00440">
    <property type="entry name" value="TetR_N"/>
    <property type="match status" value="1"/>
</dbReference>
<gene>
    <name evidence="7" type="ordered locus">ROP_31800</name>
</gene>
<evidence type="ECO:0000256" key="4">
    <source>
        <dbReference type="PROSITE-ProRule" id="PRU00335"/>
    </source>
</evidence>
<evidence type="ECO:0000259" key="6">
    <source>
        <dbReference type="PROSITE" id="PS50977"/>
    </source>
</evidence>
<dbReference type="InterPro" id="IPR054126">
    <property type="entry name" value="CprB_TetR_C"/>
</dbReference>
<dbReference type="InterPro" id="IPR009057">
    <property type="entry name" value="Homeodomain-like_sf"/>
</dbReference>
<dbReference type="KEGG" id="rop:ROP_31800"/>
<evidence type="ECO:0000256" key="1">
    <source>
        <dbReference type="ARBA" id="ARBA00023015"/>
    </source>
</evidence>
<dbReference type="Proteomes" id="UP000002212">
    <property type="component" value="Chromosome"/>
</dbReference>
<organism evidence="7 8">
    <name type="scientific">Rhodococcus opacus (strain B4)</name>
    <dbReference type="NCBI Taxonomy" id="632772"/>
    <lineage>
        <taxon>Bacteria</taxon>
        <taxon>Bacillati</taxon>
        <taxon>Actinomycetota</taxon>
        <taxon>Actinomycetes</taxon>
        <taxon>Mycobacteriales</taxon>
        <taxon>Nocardiaceae</taxon>
        <taxon>Rhodococcus</taxon>
    </lineage>
</organism>
<dbReference type="AlphaFoldDB" id="C1B6X4"/>
<evidence type="ECO:0000313" key="8">
    <source>
        <dbReference type="Proteomes" id="UP000002212"/>
    </source>
</evidence>
<dbReference type="PRINTS" id="PR00455">
    <property type="entry name" value="HTHTETR"/>
</dbReference>
<accession>C1B6X4</accession>
<dbReference type="PROSITE" id="PS50977">
    <property type="entry name" value="HTH_TETR_2"/>
    <property type="match status" value="1"/>
</dbReference>
<feature type="region of interest" description="Disordered" evidence="5">
    <location>
        <begin position="211"/>
        <end position="276"/>
    </location>
</feature>
<evidence type="ECO:0000256" key="5">
    <source>
        <dbReference type="SAM" id="MobiDB-lite"/>
    </source>
</evidence>
<evidence type="ECO:0000256" key="3">
    <source>
        <dbReference type="ARBA" id="ARBA00023163"/>
    </source>
</evidence>
<feature type="compositionally biased region" description="Low complexity" evidence="5">
    <location>
        <begin position="232"/>
        <end position="260"/>
    </location>
</feature>
<dbReference type="PANTHER" id="PTHR47506">
    <property type="entry name" value="TRANSCRIPTIONAL REGULATORY PROTEIN"/>
    <property type="match status" value="1"/>
</dbReference>
<keyword evidence="1" id="KW-0805">Transcription regulation</keyword>
<dbReference type="STRING" id="632772.ROP_31800"/>
<dbReference type="GO" id="GO:0003677">
    <property type="term" value="F:DNA binding"/>
    <property type="evidence" value="ECO:0007669"/>
    <property type="project" value="UniProtKB-UniRule"/>
</dbReference>
<dbReference type="PATRIC" id="fig|632772.20.peg.3327"/>
<proteinExistence type="predicted"/>
<sequence>MMQKRAELTRAALLQAAAVVFTRVGYAHARLNTITTGAHVSKGALYEHFNSKEALARAVIDAGSTRFEIACSPFRTRSPAFEALIGISCALLDPVVNDATLGATFRLITEVPDRPGAGTPLLTTWLSDYRQLARRAVTEGDLHHADPDAIALLLVETLTGARVLAAATDRLGDLSVRLTTTWDLLLPGLVAPTNIDYFRELLTREIARVSHRGTTPPPAPGDPQQSVNGEIASATPPRRGARRGAGNNSSRSPRSTSTSRAVTPKPVGTHPADPGR</sequence>
<dbReference type="SUPFAM" id="SSF46689">
    <property type="entry name" value="Homeodomain-like"/>
    <property type="match status" value="1"/>
</dbReference>
<feature type="DNA-binding region" description="H-T-H motif" evidence="4">
    <location>
        <begin position="30"/>
        <end position="49"/>
    </location>
</feature>
<reference evidence="7 8" key="1">
    <citation type="submission" date="2009-03" db="EMBL/GenBank/DDBJ databases">
        <title>Comparison of the complete genome sequences of Rhodococcus erythropolis PR4 and Rhodococcus opacus B4.</title>
        <authorList>
            <person name="Takarada H."/>
            <person name="Sekine M."/>
            <person name="Hosoyama A."/>
            <person name="Yamada R."/>
            <person name="Fujisawa T."/>
            <person name="Omata S."/>
            <person name="Shimizu A."/>
            <person name="Tsukatani N."/>
            <person name="Tanikawa S."/>
            <person name="Fujita N."/>
            <person name="Harayama S."/>
        </authorList>
    </citation>
    <scope>NUCLEOTIDE SEQUENCE [LARGE SCALE GENOMIC DNA]</scope>
    <source>
        <strain evidence="7 8">B4</strain>
    </source>
</reference>
<evidence type="ECO:0000313" key="7">
    <source>
        <dbReference type="EMBL" id="BAH51427.1"/>
    </source>
</evidence>
<name>C1B6X4_RHOOB</name>
<feature type="domain" description="HTH tetR-type" evidence="6">
    <location>
        <begin position="7"/>
        <end position="67"/>
    </location>
</feature>
<dbReference type="InterPro" id="IPR001647">
    <property type="entry name" value="HTH_TetR"/>
</dbReference>
<dbReference type="Pfam" id="PF21935">
    <property type="entry name" value="TetR_C_45"/>
    <property type="match status" value="1"/>
</dbReference>
<dbReference type="SUPFAM" id="SSF48498">
    <property type="entry name" value="Tetracyclin repressor-like, C-terminal domain"/>
    <property type="match status" value="1"/>
</dbReference>
<dbReference type="HOGENOM" id="CLU_069356_8_0_11"/>
<keyword evidence="3" id="KW-0804">Transcription</keyword>
<dbReference type="PANTHER" id="PTHR47506:SF1">
    <property type="entry name" value="HTH-TYPE TRANSCRIPTIONAL REGULATOR YJDC"/>
    <property type="match status" value="1"/>
</dbReference>